<evidence type="ECO:0000313" key="5">
    <source>
        <dbReference type="Proteomes" id="UP000580654"/>
    </source>
</evidence>
<keyword evidence="2" id="KW-1133">Transmembrane helix</keyword>
<sequence length="342" mass="36851">MPATTRKLYMRVGVLILAGIALAVGFVLFFTAGKLGRNTQMYETYLRESVQGLDVGAAVRFRGVQLGQVTDIGLVATEYSPPENSPFSVAYQRVIVRFAIDLARLRDAPDTEKAVQIGLRARLASTGITGVGYLELDFVDPERFPPENLPWKPDNPVIPAIPSTVAQVTSVAEQLALRISNLPIEAILGDISGLLTDLRRQVNDGEIAQASRSASDTLAILRQTVQELNLPALSNDLRGTIAEARDLIGGPEVRGTLRNANVAMERLQAGMQRLPAAIAQVEGAARSVNNTVGDINADLTPTLRDLRAASGNLRDTTELLRRSPGASLLSPAPPAPDYTRRR</sequence>
<name>A0A840YAB1_9PROT</name>
<feature type="domain" description="Mce/MlaD" evidence="3">
    <location>
        <begin position="44"/>
        <end position="138"/>
    </location>
</feature>
<dbReference type="InterPro" id="IPR003399">
    <property type="entry name" value="Mce/MlaD"/>
</dbReference>
<dbReference type="Pfam" id="PF02470">
    <property type="entry name" value="MlaD"/>
    <property type="match status" value="1"/>
</dbReference>
<dbReference type="PANTHER" id="PTHR36698:SF3">
    <property type="entry name" value="ABC-TYPE TRANSPORT AUXILIARY LIPOPROTEIN COMPONENT DOMAIN-CONTAINING PROTEIN"/>
    <property type="match status" value="1"/>
</dbReference>
<keyword evidence="2" id="KW-0812">Transmembrane</keyword>
<dbReference type="PANTHER" id="PTHR36698">
    <property type="entry name" value="BLL5892 PROTEIN"/>
    <property type="match status" value="1"/>
</dbReference>
<dbReference type="AlphaFoldDB" id="A0A840YAB1"/>
<evidence type="ECO:0000313" key="4">
    <source>
        <dbReference type="EMBL" id="MBB5692961.1"/>
    </source>
</evidence>
<proteinExistence type="predicted"/>
<evidence type="ECO:0000256" key="1">
    <source>
        <dbReference type="SAM" id="MobiDB-lite"/>
    </source>
</evidence>
<dbReference type="RefSeq" id="WP_184514461.1">
    <property type="nucleotide sequence ID" value="NZ_JACIJD010000003.1"/>
</dbReference>
<accession>A0A840YAB1</accession>
<protein>
    <submittedName>
        <fullName evidence="4">Paraquat-inducible protein B</fullName>
    </submittedName>
</protein>
<feature type="transmembrane region" description="Helical" evidence="2">
    <location>
        <begin position="12"/>
        <end position="32"/>
    </location>
</feature>
<dbReference type="Proteomes" id="UP000580654">
    <property type="component" value="Unassembled WGS sequence"/>
</dbReference>
<dbReference type="EMBL" id="JACIJD010000003">
    <property type="protein sequence ID" value="MBB5692961.1"/>
    <property type="molecule type" value="Genomic_DNA"/>
</dbReference>
<feature type="region of interest" description="Disordered" evidence="1">
    <location>
        <begin position="322"/>
        <end position="342"/>
    </location>
</feature>
<evidence type="ECO:0000256" key="2">
    <source>
        <dbReference type="SAM" id="Phobius"/>
    </source>
</evidence>
<comment type="caution">
    <text evidence="4">The sequence shown here is derived from an EMBL/GenBank/DDBJ whole genome shotgun (WGS) entry which is preliminary data.</text>
</comment>
<gene>
    <name evidence="4" type="ORF">FHS87_000980</name>
</gene>
<evidence type="ECO:0000259" key="3">
    <source>
        <dbReference type="Pfam" id="PF02470"/>
    </source>
</evidence>
<organism evidence="4 5">
    <name type="scientific">Muricoccus pecuniae</name>
    <dbReference type="NCBI Taxonomy" id="693023"/>
    <lineage>
        <taxon>Bacteria</taxon>
        <taxon>Pseudomonadati</taxon>
        <taxon>Pseudomonadota</taxon>
        <taxon>Alphaproteobacteria</taxon>
        <taxon>Acetobacterales</taxon>
        <taxon>Roseomonadaceae</taxon>
        <taxon>Muricoccus</taxon>
    </lineage>
</organism>
<reference evidence="4 5" key="1">
    <citation type="submission" date="2020-08" db="EMBL/GenBank/DDBJ databases">
        <title>Genomic Encyclopedia of Type Strains, Phase IV (KMG-IV): sequencing the most valuable type-strain genomes for metagenomic binning, comparative biology and taxonomic classification.</title>
        <authorList>
            <person name="Goeker M."/>
        </authorList>
    </citation>
    <scope>NUCLEOTIDE SEQUENCE [LARGE SCALE GENOMIC DNA]</scope>
    <source>
        <strain evidence="4 5">DSM 25622</strain>
    </source>
</reference>
<keyword evidence="5" id="KW-1185">Reference proteome</keyword>
<keyword evidence="2" id="KW-0472">Membrane</keyword>